<feature type="compositionally biased region" description="Polar residues" evidence="1">
    <location>
        <begin position="44"/>
        <end position="66"/>
    </location>
</feature>
<keyword evidence="3" id="KW-1185">Reference proteome</keyword>
<evidence type="ECO:0000313" key="2">
    <source>
        <dbReference type="EMBL" id="RPB12658.1"/>
    </source>
</evidence>
<reference evidence="2 3" key="1">
    <citation type="journal article" date="2018" name="Nat. Ecol. Evol.">
        <title>Pezizomycetes genomes reveal the molecular basis of ectomycorrhizal truffle lifestyle.</title>
        <authorList>
            <person name="Murat C."/>
            <person name="Payen T."/>
            <person name="Noel B."/>
            <person name="Kuo A."/>
            <person name="Morin E."/>
            <person name="Chen J."/>
            <person name="Kohler A."/>
            <person name="Krizsan K."/>
            <person name="Balestrini R."/>
            <person name="Da Silva C."/>
            <person name="Montanini B."/>
            <person name="Hainaut M."/>
            <person name="Levati E."/>
            <person name="Barry K.W."/>
            <person name="Belfiori B."/>
            <person name="Cichocki N."/>
            <person name="Clum A."/>
            <person name="Dockter R.B."/>
            <person name="Fauchery L."/>
            <person name="Guy J."/>
            <person name="Iotti M."/>
            <person name="Le Tacon F."/>
            <person name="Lindquist E.A."/>
            <person name="Lipzen A."/>
            <person name="Malagnac F."/>
            <person name="Mello A."/>
            <person name="Molinier V."/>
            <person name="Miyauchi S."/>
            <person name="Poulain J."/>
            <person name="Riccioni C."/>
            <person name="Rubini A."/>
            <person name="Sitrit Y."/>
            <person name="Splivallo R."/>
            <person name="Traeger S."/>
            <person name="Wang M."/>
            <person name="Zifcakova L."/>
            <person name="Wipf D."/>
            <person name="Zambonelli A."/>
            <person name="Paolocci F."/>
            <person name="Nowrousian M."/>
            <person name="Ottonello S."/>
            <person name="Baldrian P."/>
            <person name="Spatafora J.W."/>
            <person name="Henrissat B."/>
            <person name="Nagy L.G."/>
            <person name="Aury J.M."/>
            <person name="Wincker P."/>
            <person name="Grigoriev I.V."/>
            <person name="Bonfante P."/>
            <person name="Martin F.M."/>
        </authorList>
    </citation>
    <scope>NUCLEOTIDE SEQUENCE [LARGE SCALE GENOMIC DNA]</scope>
    <source>
        <strain evidence="2 3">CCBAS932</strain>
    </source>
</reference>
<dbReference type="OrthoDB" id="5384270at2759"/>
<protein>
    <submittedName>
        <fullName evidence="2">Uncharacterized protein</fullName>
    </submittedName>
</protein>
<dbReference type="AlphaFoldDB" id="A0A3N4KT33"/>
<feature type="compositionally biased region" description="Polar residues" evidence="1">
    <location>
        <begin position="206"/>
        <end position="215"/>
    </location>
</feature>
<organism evidence="2 3">
    <name type="scientific">Morchella conica CCBAS932</name>
    <dbReference type="NCBI Taxonomy" id="1392247"/>
    <lineage>
        <taxon>Eukaryota</taxon>
        <taxon>Fungi</taxon>
        <taxon>Dikarya</taxon>
        <taxon>Ascomycota</taxon>
        <taxon>Pezizomycotina</taxon>
        <taxon>Pezizomycetes</taxon>
        <taxon>Pezizales</taxon>
        <taxon>Morchellaceae</taxon>
        <taxon>Morchella</taxon>
    </lineage>
</organism>
<feature type="region of interest" description="Disordered" evidence="1">
    <location>
        <begin position="1"/>
        <end position="73"/>
    </location>
</feature>
<accession>A0A3N4KT33</accession>
<name>A0A3N4KT33_9PEZI</name>
<proteinExistence type="predicted"/>
<gene>
    <name evidence="2" type="ORF">P167DRAFT_605519</name>
</gene>
<feature type="region of interest" description="Disordered" evidence="1">
    <location>
        <begin position="111"/>
        <end position="155"/>
    </location>
</feature>
<dbReference type="InParanoid" id="A0A3N4KT33"/>
<feature type="compositionally biased region" description="Basic and acidic residues" evidence="1">
    <location>
        <begin position="260"/>
        <end position="282"/>
    </location>
</feature>
<feature type="compositionally biased region" description="Low complexity" evidence="1">
    <location>
        <begin position="283"/>
        <end position="297"/>
    </location>
</feature>
<evidence type="ECO:0000256" key="1">
    <source>
        <dbReference type="SAM" id="MobiDB-lite"/>
    </source>
</evidence>
<evidence type="ECO:0000313" key="3">
    <source>
        <dbReference type="Proteomes" id="UP000277580"/>
    </source>
</evidence>
<feature type="region of interest" description="Disordered" evidence="1">
    <location>
        <begin position="191"/>
        <end position="316"/>
    </location>
</feature>
<dbReference type="EMBL" id="ML119127">
    <property type="protein sequence ID" value="RPB12658.1"/>
    <property type="molecule type" value="Genomic_DNA"/>
</dbReference>
<dbReference type="Proteomes" id="UP000277580">
    <property type="component" value="Unassembled WGS sequence"/>
</dbReference>
<sequence length="497" mass="54986">MDRSSERHQNQYHNDVDDIEDFEGESQPISTSQYPPAIKVPLRSEQQPMSAARSTPKPQQGIPQSSGKRKGFYDGIDPDLFALADVNERNGSGTKKKPKMGFLARDSLSTFRGASRRATEDDITSTKTGKVPESVQTQEHFEFPIPTPQTQSKKSRGFAIDPDLLAAASPVKEKPERAVIGWKPSISQAIAAPDSSSRVLWPTESFRATPQQMTKHNPVPSDDIVPETSPPRFTTPPRQNLPLLNDDSQISTTDSIEDLVSPRKSENLRPKTEDFDIIHSDIDITSSPPLSPLSSHSFKPKHKDDDGSVSGDSLPDDLMTLDNPVTPLPIHKRLLKELTQQSPATPTPQTPRPGYFNIHDLQKSVIIPKTESSRAPDPQHRRYSPGGLADTVLGWREELHSTSLFKQRVQPIGVDYIITVIEVVQDGDMIIVKGHGVEGVVRAIISGPVRLGLQITVGQVVRYGRPWVLVNLLGEEWKSLMGKVEVIERDVDVDMGE</sequence>